<organism evidence="1 2">
    <name type="scientific">Ensete ventricosum</name>
    <name type="common">Abyssinian banana</name>
    <name type="synonym">Musa ensete</name>
    <dbReference type="NCBI Taxonomy" id="4639"/>
    <lineage>
        <taxon>Eukaryota</taxon>
        <taxon>Viridiplantae</taxon>
        <taxon>Streptophyta</taxon>
        <taxon>Embryophyta</taxon>
        <taxon>Tracheophyta</taxon>
        <taxon>Spermatophyta</taxon>
        <taxon>Magnoliopsida</taxon>
        <taxon>Liliopsida</taxon>
        <taxon>Zingiberales</taxon>
        <taxon>Musaceae</taxon>
        <taxon>Ensete</taxon>
    </lineage>
</organism>
<protein>
    <submittedName>
        <fullName evidence="1">Uncharacterized protein</fullName>
    </submittedName>
</protein>
<name>A0A426ZJI0_ENSVE</name>
<sequence length="74" mass="8122">MMDDQFNEGMSSLGVGQTIMPTPIARGEEEREAQPLLHQRRGQEFLVPVTVDRASASVSREGFVGDLVVVVVNH</sequence>
<dbReference type="AlphaFoldDB" id="A0A426ZJI0"/>
<evidence type="ECO:0000313" key="2">
    <source>
        <dbReference type="Proteomes" id="UP000287651"/>
    </source>
</evidence>
<proteinExistence type="predicted"/>
<reference evidence="1 2" key="1">
    <citation type="journal article" date="2014" name="Agronomy (Basel)">
        <title>A Draft Genome Sequence for Ensete ventricosum, the Drought-Tolerant Tree Against Hunger.</title>
        <authorList>
            <person name="Harrison J."/>
            <person name="Moore K.A."/>
            <person name="Paszkiewicz K."/>
            <person name="Jones T."/>
            <person name="Grant M."/>
            <person name="Ambacheew D."/>
            <person name="Muzemil S."/>
            <person name="Studholme D.J."/>
        </authorList>
    </citation>
    <scope>NUCLEOTIDE SEQUENCE [LARGE SCALE GENOMIC DNA]</scope>
</reference>
<dbReference type="EMBL" id="AMZH03006325">
    <property type="protein sequence ID" value="RRT64111.1"/>
    <property type="molecule type" value="Genomic_DNA"/>
</dbReference>
<gene>
    <name evidence="1" type="ORF">B296_00019114</name>
</gene>
<dbReference type="Proteomes" id="UP000287651">
    <property type="component" value="Unassembled WGS sequence"/>
</dbReference>
<comment type="caution">
    <text evidence="1">The sequence shown here is derived from an EMBL/GenBank/DDBJ whole genome shotgun (WGS) entry which is preliminary data.</text>
</comment>
<evidence type="ECO:0000313" key="1">
    <source>
        <dbReference type="EMBL" id="RRT64111.1"/>
    </source>
</evidence>
<accession>A0A426ZJI0</accession>